<dbReference type="SUPFAM" id="SSF141322">
    <property type="entry name" value="NfeD domain-like"/>
    <property type="match status" value="1"/>
</dbReference>
<evidence type="ECO:0000313" key="8">
    <source>
        <dbReference type="Proteomes" id="UP000711407"/>
    </source>
</evidence>
<dbReference type="Pfam" id="PF01957">
    <property type="entry name" value="NfeD"/>
    <property type="match status" value="1"/>
</dbReference>
<sequence length="150" mass="16153">METWIIWLTVAAALIIIELLTQWIATFCIAIGCIAAMIAYLCGAPMAWQLVWLATGTIGGFVCFIPLFKRRIERKRHASGTAEASNMDAMLGRKAKVIVAIPADGLGRVKLDGDNWQAQCDTPVEVGVEVTVTGYDSIILQVAPSDESAG</sequence>
<accession>A0A921E8D8</accession>
<dbReference type="InterPro" id="IPR052165">
    <property type="entry name" value="Membrane_assoc_protease"/>
</dbReference>
<evidence type="ECO:0000256" key="4">
    <source>
        <dbReference type="ARBA" id="ARBA00023136"/>
    </source>
</evidence>
<proteinExistence type="predicted"/>
<reference evidence="7" key="1">
    <citation type="journal article" date="2021" name="PeerJ">
        <title>Extensive microbial diversity within the chicken gut microbiome revealed by metagenomics and culture.</title>
        <authorList>
            <person name="Gilroy R."/>
            <person name="Ravi A."/>
            <person name="Getino M."/>
            <person name="Pursley I."/>
            <person name="Horton D.L."/>
            <person name="Alikhan N.F."/>
            <person name="Baker D."/>
            <person name="Gharbi K."/>
            <person name="Hall N."/>
            <person name="Watson M."/>
            <person name="Adriaenssens E.M."/>
            <person name="Foster-Nyarko E."/>
            <person name="Jarju S."/>
            <person name="Secka A."/>
            <person name="Antonio M."/>
            <person name="Oren A."/>
            <person name="Chaudhuri R.R."/>
            <person name="La Ragione R."/>
            <person name="Hildebrand F."/>
            <person name="Pallen M.J."/>
        </authorList>
    </citation>
    <scope>NUCLEOTIDE SEQUENCE</scope>
    <source>
        <strain evidence="7">4100</strain>
    </source>
</reference>
<keyword evidence="4 5" id="KW-0472">Membrane</keyword>
<dbReference type="AlphaFoldDB" id="A0A921E8D8"/>
<comment type="caution">
    <text evidence="7">The sequence shown here is derived from an EMBL/GenBank/DDBJ whole genome shotgun (WGS) entry which is preliminary data.</text>
</comment>
<evidence type="ECO:0000313" key="7">
    <source>
        <dbReference type="EMBL" id="HJE39398.1"/>
    </source>
</evidence>
<evidence type="ECO:0000259" key="6">
    <source>
        <dbReference type="Pfam" id="PF01957"/>
    </source>
</evidence>
<dbReference type="PANTHER" id="PTHR33507">
    <property type="entry name" value="INNER MEMBRANE PROTEIN YBBJ"/>
    <property type="match status" value="1"/>
</dbReference>
<keyword evidence="3 5" id="KW-1133">Transmembrane helix</keyword>
<dbReference type="GO" id="GO:0005886">
    <property type="term" value="C:plasma membrane"/>
    <property type="evidence" value="ECO:0007669"/>
    <property type="project" value="TreeGrafter"/>
</dbReference>
<feature type="domain" description="NfeD-like C-terminal" evidence="6">
    <location>
        <begin position="88"/>
        <end position="144"/>
    </location>
</feature>
<feature type="transmembrane region" description="Helical" evidence="5">
    <location>
        <begin position="7"/>
        <end position="40"/>
    </location>
</feature>
<evidence type="ECO:0000256" key="5">
    <source>
        <dbReference type="SAM" id="Phobius"/>
    </source>
</evidence>
<gene>
    <name evidence="7" type="ORF">K8V47_06545</name>
</gene>
<dbReference type="PANTHER" id="PTHR33507:SF3">
    <property type="entry name" value="INNER MEMBRANE PROTEIN YBBJ"/>
    <property type="match status" value="1"/>
</dbReference>
<dbReference type="Proteomes" id="UP000711407">
    <property type="component" value="Unassembled WGS sequence"/>
</dbReference>
<feature type="transmembrane region" description="Helical" evidence="5">
    <location>
        <begin position="46"/>
        <end position="68"/>
    </location>
</feature>
<reference evidence="7" key="2">
    <citation type="submission" date="2021-09" db="EMBL/GenBank/DDBJ databases">
        <authorList>
            <person name="Gilroy R."/>
        </authorList>
    </citation>
    <scope>NUCLEOTIDE SEQUENCE</scope>
    <source>
        <strain evidence="7">4100</strain>
    </source>
</reference>
<dbReference type="InterPro" id="IPR012340">
    <property type="entry name" value="NA-bd_OB-fold"/>
</dbReference>
<evidence type="ECO:0000256" key="3">
    <source>
        <dbReference type="ARBA" id="ARBA00022989"/>
    </source>
</evidence>
<name>A0A921E8D8_9BACT</name>
<dbReference type="InterPro" id="IPR002810">
    <property type="entry name" value="NfeD-like_C"/>
</dbReference>
<comment type="subcellular location">
    <subcellularLocation>
        <location evidence="1">Membrane</location>
        <topology evidence="1">Multi-pass membrane protein</topology>
    </subcellularLocation>
</comment>
<dbReference type="EMBL" id="DYXT01000034">
    <property type="protein sequence ID" value="HJE39398.1"/>
    <property type="molecule type" value="Genomic_DNA"/>
</dbReference>
<protein>
    <submittedName>
        <fullName evidence="7">NfeD family protein</fullName>
    </submittedName>
</protein>
<dbReference type="Gene3D" id="2.40.50.140">
    <property type="entry name" value="Nucleic acid-binding proteins"/>
    <property type="match status" value="1"/>
</dbReference>
<evidence type="ECO:0000256" key="1">
    <source>
        <dbReference type="ARBA" id="ARBA00004141"/>
    </source>
</evidence>
<evidence type="ECO:0000256" key="2">
    <source>
        <dbReference type="ARBA" id="ARBA00022692"/>
    </source>
</evidence>
<keyword evidence="2 5" id="KW-0812">Transmembrane</keyword>
<organism evidence="7 8">
    <name type="scientific">Candidatus Amulumruptor caecigallinarius</name>
    <dbReference type="NCBI Taxonomy" id="2109911"/>
    <lineage>
        <taxon>Bacteria</taxon>
        <taxon>Pseudomonadati</taxon>
        <taxon>Bacteroidota</taxon>
        <taxon>Bacteroidia</taxon>
        <taxon>Bacteroidales</taxon>
        <taxon>Muribaculaceae</taxon>
        <taxon>Candidatus Amulumruptor</taxon>
    </lineage>
</organism>